<dbReference type="OrthoDB" id="2062704at2"/>
<evidence type="ECO:0000313" key="2">
    <source>
        <dbReference type="Proteomes" id="UP000031866"/>
    </source>
</evidence>
<name>A0A0B5QC67_CLOBE</name>
<dbReference type="STRING" id="1520.LF65_03236"/>
<protein>
    <submittedName>
        <fullName evidence="1">Uncharacterized protein</fullName>
    </submittedName>
</protein>
<evidence type="ECO:0000313" key="1">
    <source>
        <dbReference type="EMBL" id="AJG99799.1"/>
    </source>
</evidence>
<reference evidence="2" key="1">
    <citation type="submission" date="2014-12" db="EMBL/GenBank/DDBJ databases">
        <title>Genome sequence of Clostridium beijerinckii strain 59B.</title>
        <authorList>
            <person name="Little G.T."/>
            <person name="Minton N.P."/>
        </authorList>
    </citation>
    <scope>NUCLEOTIDE SEQUENCE [LARGE SCALE GENOMIC DNA]</scope>
    <source>
        <strain evidence="2">59B</strain>
    </source>
</reference>
<sequence length="273" mass="32169">MIINIENIEKMKEDLCNILDITQKVLKDTILSFADECIDGIMYHEDRFIELAEEFVKNNQKIHINEIYVCHLTRHIGEPQELLPLKELLTGKNKFTHFLKKNGVTFSKKISYISMSYKGKEIDIKDLYDKDTCENEHVRLAGRLGCGGEADYCVNGYTFAIEPEGSMDDYYTYLMQGPELLQDLDNFFLTNMCQKYKKESQYYVSIFKVHLDDVIFDGRNSFNVRDDKEIKYLVLCFMFLLDYYRDSKTLLFNQIVRLDDFQSVKVSRNILME</sequence>
<accession>A0A0B5QC67</accession>
<gene>
    <name evidence="1" type="ORF">LF65_03236</name>
</gene>
<dbReference type="RefSeq" id="WP_041897267.1">
    <property type="nucleotide sequence ID" value="NZ_CP010086.2"/>
</dbReference>
<dbReference type="AlphaFoldDB" id="A0A0B5QC67"/>
<dbReference type="EMBL" id="CP010086">
    <property type="protein sequence ID" value="AJG99799.1"/>
    <property type="molecule type" value="Genomic_DNA"/>
</dbReference>
<organism evidence="1 2">
    <name type="scientific">Clostridium beijerinckii</name>
    <name type="common">Clostridium MP</name>
    <dbReference type="NCBI Taxonomy" id="1520"/>
    <lineage>
        <taxon>Bacteria</taxon>
        <taxon>Bacillati</taxon>
        <taxon>Bacillota</taxon>
        <taxon>Clostridia</taxon>
        <taxon>Eubacteriales</taxon>
        <taxon>Clostridiaceae</taxon>
        <taxon>Clostridium</taxon>
    </lineage>
</organism>
<dbReference type="KEGG" id="cbei:LF65_03236"/>
<dbReference type="Proteomes" id="UP000031866">
    <property type="component" value="Chromosome"/>
</dbReference>
<proteinExistence type="predicted"/>